<dbReference type="Pfam" id="PF01568">
    <property type="entry name" value="Molydop_binding"/>
    <property type="match status" value="1"/>
</dbReference>
<sequence>MKPDSPSDPSLATMRPHSAHWGVFQAAWRDGALAVRPHPGDPDPNPLIDNLTDAVGHRARVTTPMVRRGWLERGPGPDDRRGRDDFVAMPWDEVLDRLAAELVRVRDRHGPEAVFGGSYGWSSAGRFHHAQSQVHRFLNTALGGYVRSVNSYSAGASAVILPHILGSMDDVARRNVTWEQVVAHTDVVLSFGGMALKNSRVASGGISRHIERESMARAAARGCRFVSISPLRGDMPLESRAEWLAIVPGTDTALMLALAYVLATEGLHDRGFLAEFCDGWETFEAYLLGRADGVPKTPAWAAPICGLPADAIQDLARSLAGKRVLVTVAHALQRAEHGEQPVWMGAVLAAMLGQIGLPGGGYAYALGTLAHYGKRMNAVPIAALPQGTNGVKAFIPVARIADMLLHPGEPFDYNGKRHAYPHIRLAYWAGGNPFHHHQDLGRLARAFRTLDTFVVHELGWTATARHADIVLPCTMTVEREDIGAAPTDPLMVAMHRIAPPHGQARDDYDIFTDLSERLGTRQAYTEGRTSGQWLRHLYERTRAALQERGLDAPDFDTFWARGELVLPQQDDDGGILRAFRDDPAGKPLPTPSGRIQIASPVVAGFGYTDCPGHPAWLPASDAPSADHPLYLVANQPATRLHSQLDFGAHSAANKRRGREVCTMHPDDAQARGIREGDIVELYNERGRCLACVTLSDGVRPGVVRLPTGAWYDPAPEPDASSLPFCMHGNPNVLTRDVGTSALAQGCTGQLTAVQARRYDGPTPPVRAYDPPPAATRQLPQAAS</sequence>
<dbReference type="InterPro" id="IPR041954">
    <property type="entry name" value="CT_DMSOR/BSOR/TMAOR"/>
</dbReference>
<keyword evidence="5" id="KW-0574">Periplasm</keyword>
<dbReference type="Gene3D" id="3.90.55.10">
    <property type="entry name" value="Dimethylsulfoxide Reductase, domain 3"/>
    <property type="match status" value="1"/>
</dbReference>
<dbReference type="Pfam" id="PF18364">
    <property type="entry name" value="Molybdopterin_N"/>
    <property type="match status" value="1"/>
</dbReference>
<feature type="compositionally biased region" description="Pro residues" evidence="7">
    <location>
        <begin position="761"/>
        <end position="773"/>
    </location>
</feature>
<evidence type="ECO:0000259" key="10">
    <source>
        <dbReference type="Pfam" id="PF18364"/>
    </source>
</evidence>
<gene>
    <name evidence="11" type="ORF">CAL12_14840</name>
</gene>
<dbReference type="InterPro" id="IPR009010">
    <property type="entry name" value="Asp_de-COase-like_dom_sf"/>
</dbReference>
<evidence type="ECO:0000256" key="3">
    <source>
        <dbReference type="ARBA" id="ARBA00022505"/>
    </source>
</evidence>
<dbReference type="AlphaFoldDB" id="A0A1W6YLV1"/>
<dbReference type="CDD" id="cd02793">
    <property type="entry name" value="MopB_CT_DMSOR-BSOR-TMAOR"/>
    <property type="match status" value="1"/>
</dbReference>
<feature type="domain" description="Molybdopterin oxidoreductase" evidence="8">
    <location>
        <begin position="60"/>
        <end position="517"/>
    </location>
</feature>
<dbReference type="GO" id="GO:0009055">
    <property type="term" value="F:electron transfer activity"/>
    <property type="evidence" value="ECO:0007669"/>
    <property type="project" value="TreeGrafter"/>
</dbReference>
<organism evidence="11 12">
    <name type="scientific">Bordetella genomosp. 8</name>
    <dbReference type="NCBI Taxonomy" id="1416806"/>
    <lineage>
        <taxon>Bacteria</taxon>
        <taxon>Pseudomonadati</taxon>
        <taxon>Pseudomonadota</taxon>
        <taxon>Betaproteobacteria</taxon>
        <taxon>Burkholderiales</taxon>
        <taxon>Alcaligenaceae</taxon>
        <taxon>Bordetella</taxon>
    </lineage>
</organism>
<dbReference type="GO" id="GO:0030288">
    <property type="term" value="C:outer membrane-bounded periplasmic space"/>
    <property type="evidence" value="ECO:0007669"/>
    <property type="project" value="TreeGrafter"/>
</dbReference>
<dbReference type="CDD" id="cd02769">
    <property type="entry name" value="MopB_DMSOR-BSOR-TMAOR"/>
    <property type="match status" value="1"/>
</dbReference>
<dbReference type="PANTHER" id="PTHR43742:SF10">
    <property type="entry name" value="TRIMETHYLAMINE-N-OXIDE REDUCTASE 2"/>
    <property type="match status" value="1"/>
</dbReference>
<keyword evidence="3" id="KW-0500">Molybdenum</keyword>
<evidence type="ECO:0000313" key="12">
    <source>
        <dbReference type="Proteomes" id="UP000194151"/>
    </source>
</evidence>
<dbReference type="STRING" id="1416806.CAL12_14840"/>
<evidence type="ECO:0000259" key="9">
    <source>
        <dbReference type="Pfam" id="PF01568"/>
    </source>
</evidence>
<evidence type="ECO:0000256" key="6">
    <source>
        <dbReference type="ARBA" id="ARBA00023002"/>
    </source>
</evidence>
<evidence type="ECO:0000256" key="4">
    <source>
        <dbReference type="ARBA" id="ARBA00022723"/>
    </source>
</evidence>
<evidence type="ECO:0000256" key="5">
    <source>
        <dbReference type="ARBA" id="ARBA00022764"/>
    </source>
</evidence>
<keyword evidence="6" id="KW-0560">Oxidoreductase</keyword>
<accession>A0A1W6YLV1</accession>
<proteinExistence type="inferred from homology"/>
<dbReference type="PANTHER" id="PTHR43742">
    <property type="entry name" value="TRIMETHYLAMINE-N-OXIDE REDUCTASE"/>
    <property type="match status" value="1"/>
</dbReference>
<keyword evidence="4" id="KW-0479">Metal-binding</keyword>
<dbReference type="RefSeq" id="WP_086065202.1">
    <property type="nucleotide sequence ID" value="NZ_CP021108.1"/>
</dbReference>
<feature type="region of interest" description="Disordered" evidence="7">
    <location>
        <begin position="756"/>
        <end position="783"/>
    </location>
</feature>
<feature type="domain" description="Molybdopterin dinucleotide-binding" evidence="9">
    <location>
        <begin position="629"/>
        <end position="746"/>
    </location>
</feature>
<protein>
    <submittedName>
        <fullName evidence="11">Aspartyl/glutamyl-tRNA(Asn/Gln) amidotransferase subunit C</fullName>
    </submittedName>
</protein>
<dbReference type="Gene3D" id="3.40.228.10">
    <property type="entry name" value="Dimethylsulfoxide Reductase, domain 2"/>
    <property type="match status" value="1"/>
</dbReference>
<dbReference type="Gene3D" id="2.40.40.20">
    <property type="match status" value="1"/>
</dbReference>
<reference evidence="11 12" key="1">
    <citation type="submission" date="2017-05" db="EMBL/GenBank/DDBJ databases">
        <title>Complete and WGS of Bordetella genogroups.</title>
        <authorList>
            <person name="Spilker T."/>
            <person name="LiPuma J."/>
        </authorList>
    </citation>
    <scope>NUCLEOTIDE SEQUENCE [LARGE SCALE GENOMIC DNA]</scope>
    <source>
        <strain evidence="11 12">AU19157</strain>
    </source>
</reference>
<dbReference type="OrthoDB" id="9815647at2"/>
<dbReference type="PROSITE" id="PS00932">
    <property type="entry name" value="MOLYBDOPTERIN_PROK_3"/>
    <property type="match status" value="1"/>
</dbReference>
<dbReference type="InterPro" id="IPR006657">
    <property type="entry name" value="MoPterin_dinucl-bd_dom"/>
</dbReference>
<dbReference type="InterPro" id="IPR006655">
    <property type="entry name" value="Mopterin_OxRdtase_prok_CS"/>
</dbReference>
<dbReference type="InterPro" id="IPR041460">
    <property type="entry name" value="Molybdopterin_N"/>
</dbReference>
<evidence type="ECO:0000256" key="2">
    <source>
        <dbReference type="ARBA" id="ARBA00010312"/>
    </source>
</evidence>
<dbReference type="GO" id="GO:0009061">
    <property type="term" value="P:anaerobic respiration"/>
    <property type="evidence" value="ECO:0007669"/>
    <property type="project" value="TreeGrafter"/>
</dbReference>
<dbReference type="EMBL" id="CP021108">
    <property type="protein sequence ID" value="ARP81964.1"/>
    <property type="molecule type" value="Genomic_DNA"/>
</dbReference>
<dbReference type="SUPFAM" id="SSF53706">
    <property type="entry name" value="Formate dehydrogenase/DMSO reductase, domains 1-3"/>
    <property type="match status" value="1"/>
</dbReference>
<keyword evidence="12" id="KW-1185">Reference proteome</keyword>
<dbReference type="GO" id="GO:0016491">
    <property type="term" value="F:oxidoreductase activity"/>
    <property type="evidence" value="ECO:0007669"/>
    <property type="project" value="UniProtKB-KW"/>
</dbReference>
<name>A0A1W6YLV1_9BORD</name>
<comment type="cofactor">
    <cofactor evidence="1">
        <name>Mo-bis(molybdopterin guanine dinucleotide)</name>
        <dbReference type="ChEBI" id="CHEBI:60539"/>
    </cofactor>
</comment>
<evidence type="ECO:0000259" key="8">
    <source>
        <dbReference type="Pfam" id="PF00384"/>
    </source>
</evidence>
<dbReference type="InterPro" id="IPR006656">
    <property type="entry name" value="Mopterin_OxRdtase"/>
</dbReference>
<dbReference type="InterPro" id="IPR050612">
    <property type="entry name" value="Prok_Mopterin_Oxidored"/>
</dbReference>
<dbReference type="Pfam" id="PF00384">
    <property type="entry name" value="Molybdopterin"/>
    <property type="match status" value="1"/>
</dbReference>
<evidence type="ECO:0000256" key="1">
    <source>
        <dbReference type="ARBA" id="ARBA00001942"/>
    </source>
</evidence>
<dbReference type="Gene3D" id="3.40.50.740">
    <property type="match status" value="1"/>
</dbReference>
<dbReference type="SUPFAM" id="SSF50692">
    <property type="entry name" value="ADC-like"/>
    <property type="match status" value="1"/>
</dbReference>
<feature type="domain" description="Molybdopterin oxidoreductase N-terminal" evidence="10">
    <location>
        <begin position="17"/>
        <end position="55"/>
    </location>
</feature>
<keyword evidence="11" id="KW-0808">Transferase</keyword>
<dbReference type="GO" id="GO:0016740">
    <property type="term" value="F:transferase activity"/>
    <property type="evidence" value="ECO:0007669"/>
    <property type="project" value="UniProtKB-KW"/>
</dbReference>
<comment type="similarity">
    <text evidence="2">Belongs to the prokaryotic molybdopterin-containing oxidoreductase family.</text>
</comment>
<evidence type="ECO:0000313" key="11">
    <source>
        <dbReference type="EMBL" id="ARP81964.1"/>
    </source>
</evidence>
<dbReference type="KEGG" id="bgv:CAL12_14840"/>
<evidence type="ECO:0000256" key="7">
    <source>
        <dbReference type="SAM" id="MobiDB-lite"/>
    </source>
</evidence>
<dbReference type="GO" id="GO:0043546">
    <property type="term" value="F:molybdopterin cofactor binding"/>
    <property type="evidence" value="ECO:0007669"/>
    <property type="project" value="InterPro"/>
</dbReference>
<dbReference type="Proteomes" id="UP000194151">
    <property type="component" value="Chromosome"/>
</dbReference>
<dbReference type="GO" id="GO:0030151">
    <property type="term" value="F:molybdenum ion binding"/>
    <property type="evidence" value="ECO:0007669"/>
    <property type="project" value="TreeGrafter"/>
</dbReference>